<dbReference type="InterPro" id="IPR025870">
    <property type="entry name" value="Glyoxalase-like_dom"/>
</dbReference>
<accession>A0A0P1H510</accession>
<dbReference type="AlphaFoldDB" id="A0A0P1H510"/>
<evidence type="ECO:0000313" key="2">
    <source>
        <dbReference type="EMBL" id="CUH85879.1"/>
    </source>
</evidence>
<gene>
    <name evidence="2" type="ORF">TM5383_03122</name>
</gene>
<dbReference type="PANTHER" id="PTHR40265">
    <property type="entry name" value="BLL2707 PROTEIN"/>
    <property type="match status" value="1"/>
</dbReference>
<dbReference type="InterPro" id="IPR029068">
    <property type="entry name" value="Glyas_Bleomycin-R_OHBP_Dase"/>
</dbReference>
<dbReference type="Proteomes" id="UP000051681">
    <property type="component" value="Unassembled WGS sequence"/>
</dbReference>
<feature type="domain" description="Glyoxalase-like" evidence="1">
    <location>
        <begin position="4"/>
        <end position="175"/>
    </location>
</feature>
<reference evidence="2 3" key="1">
    <citation type="submission" date="2015-09" db="EMBL/GenBank/DDBJ databases">
        <authorList>
            <consortium name="Swine Surveillance"/>
        </authorList>
    </citation>
    <scope>NUCLEOTIDE SEQUENCE [LARGE SCALE GENOMIC DNA]</scope>
    <source>
        <strain evidence="2 3">CECT 8383</strain>
    </source>
</reference>
<dbReference type="PANTHER" id="PTHR40265:SF1">
    <property type="entry name" value="GLYOXALASE-LIKE DOMAIN-CONTAINING PROTEIN"/>
    <property type="match status" value="1"/>
</dbReference>
<name>A0A0P1H510_9RHOB</name>
<keyword evidence="3" id="KW-1185">Reference proteome</keyword>
<protein>
    <recommendedName>
        <fullName evidence="1">Glyoxalase-like domain-containing protein</fullName>
    </recommendedName>
</protein>
<dbReference type="Gene3D" id="3.10.180.10">
    <property type="entry name" value="2,3-Dihydroxybiphenyl 1,2-Dioxygenase, domain 1"/>
    <property type="match status" value="1"/>
</dbReference>
<dbReference type="OrthoDB" id="8451710at2"/>
<organism evidence="2 3">
    <name type="scientific">Thalassovita mediterranea</name>
    <dbReference type="NCBI Taxonomy" id="340021"/>
    <lineage>
        <taxon>Bacteria</taxon>
        <taxon>Pseudomonadati</taxon>
        <taxon>Pseudomonadota</taxon>
        <taxon>Alphaproteobacteria</taxon>
        <taxon>Rhodobacterales</taxon>
        <taxon>Roseobacteraceae</taxon>
        <taxon>Thalassovita</taxon>
    </lineage>
</organism>
<sequence length="203" mass="22092">MLTLDHLAVAANTLDEGQAHVLQTLGIKMQPGGQHERFATHNLLIGLADGLYLEVIAIDPAARAPVDARWFNLDRFAGAARLHNWICRTDDMTTALAQMPAGAGRIVDLARGDLRWKMAVPEDGKLPYDEMCPALIEWQGAHPAPRLVQSGARLTRLEVTHPQGEALAATLAPLLDDPRVVITAGDAPLMRACFDVAGQERWL</sequence>
<evidence type="ECO:0000313" key="3">
    <source>
        <dbReference type="Proteomes" id="UP000051681"/>
    </source>
</evidence>
<proteinExistence type="predicted"/>
<dbReference type="STRING" id="340021.TM5383_03122"/>
<evidence type="ECO:0000259" key="1">
    <source>
        <dbReference type="Pfam" id="PF13468"/>
    </source>
</evidence>
<dbReference type="EMBL" id="CYSF01000018">
    <property type="protein sequence ID" value="CUH85879.1"/>
    <property type="molecule type" value="Genomic_DNA"/>
</dbReference>
<dbReference type="RefSeq" id="WP_058319934.1">
    <property type="nucleotide sequence ID" value="NZ_CYSF01000018.1"/>
</dbReference>
<dbReference type="Pfam" id="PF13468">
    <property type="entry name" value="Glyoxalase_3"/>
    <property type="match status" value="1"/>
</dbReference>